<feature type="domain" description="Methyltransferase type 11" evidence="1">
    <location>
        <begin position="74"/>
        <end position="125"/>
    </location>
</feature>
<keyword evidence="2" id="KW-0808">Transferase</keyword>
<dbReference type="Gene3D" id="3.40.50.150">
    <property type="entry name" value="Vaccinia Virus protein VP39"/>
    <property type="match status" value="1"/>
</dbReference>
<dbReference type="STRING" id="40754.THII_2826"/>
<sequence length="247" mass="28642">MSIRSTQLNHWFHTPLGKRLLQKEADALQQILPQLFGYHLLQIGYIGEGCLLESSRIMHRCILTTTTSVTHSACSHVYAAVTALPFAQDSLDVVVLPHTLEFEENPQEILQEVERILIPEGYVVILGFNPISLWGMWHWLRARYKPAAPWCGRFLPLLRLKDWLALLDFEVKDQKTFFYALPFHNDRFKNFTILLEKMGAHWLNNFGAVYLIVAKKRVVTLTPIKPKWWPKQTLVTGAISTHFEDHR</sequence>
<dbReference type="InterPro" id="IPR013216">
    <property type="entry name" value="Methyltransf_11"/>
</dbReference>
<dbReference type="Pfam" id="PF08241">
    <property type="entry name" value="Methyltransf_11"/>
    <property type="match status" value="1"/>
</dbReference>
<dbReference type="InterPro" id="IPR029063">
    <property type="entry name" value="SAM-dependent_MTases_sf"/>
</dbReference>
<evidence type="ECO:0000313" key="3">
    <source>
        <dbReference type="Proteomes" id="UP000031623"/>
    </source>
</evidence>
<reference evidence="2 3" key="1">
    <citation type="journal article" date="2014" name="ISME J.">
        <title>Ecophysiology of Thioploca ingrica as revealed by the complete genome sequence supplemented with proteomic evidence.</title>
        <authorList>
            <person name="Kojima H."/>
            <person name="Ogura Y."/>
            <person name="Yamamoto N."/>
            <person name="Togashi T."/>
            <person name="Mori H."/>
            <person name="Watanabe T."/>
            <person name="Nemoto F."/>
            <person name="Kurokawa K."/>
            <person name="Hayashi T."/>
            <person name="Fukui M."/>
        </authorList>
    </citation>
    <scope>NUCLEOTIDE SEQUENCE [LARGE SCALE GENOMIC DNA]</scope>
</reference>
<evidence type="ECO:0000313" key="2">
    <source>
        <dbReference type="EMBL" id="BAP57123.1"/>
    </source>
</evidence>
<accession>A0A090AG21</accession>
<dbReference type="KEGG" id="tig:THII_2826"/>
<dbReference type="OrthoDB" id="6191410at2"/>
<dbReference type="SUPFAM" id="SSF53335">
    <property type="entry name" value="S-adenosyl-L-methionine-dependent methyltransferases"/>
    <property type="match status" value="1"/>
</dbReference>
<protein>
    <submittedName>
        <fullName evidence="2">Generic methyl-transferase</fullName>
    </submittedName>
</protein>
<dbReference type="EMBL" id="AP014633">
    <property type="protein sequence ID" value="BAP57123.1"/>
    <property type="molecule type" value="Genomic_DNA"/>
</dbReference>
<proteinExistence type="predicted"/>
<evidence type="ECO:0000259" key="1">
    <source>
        <dbReference type="Pfam" id="PF08241"/>
    </source>
</evidence>
<dbReference type="Proteomes" id="UP000031623">
    <property type="component" value="Chromosome"/>
</dbReference>
<dbReference type="AlphaFoldDB" id="A0A090AG21"/>
<gene>
    <name evidence="2" type="ORF">THII_2826</name>
</gene>
<dbReference type="HOGENOM" id="CLU_075049_0_1_6"/>
<name>A0A090AG21_9GAMM</name>
<organism evidence="2 3">
    <name type="scientific">Thioploca ingrica</name>
    <dbReference type="NCBI Taxonomy" id="40754"/>
    <lineage>
        <taxon>Bacteria</taxon>
        <taxon>Pseudomonadati</taxon>
        <taxon>Pseudomonadota</taxon>
        <taxon>Gammaproteobacteria</taxon>
        <taxon>Thiotrichales</taxon>
        <taxon>Thiotrichaceae</taxon>
        <taxon>Thioploca</taxon>
    </lineage>
</organism>
<keyword evidence="3" id="KW-1185">Reference proteome</keyword>
<dbReference type="GO" id="GO:0008757">
    <property type="term" value="F:S-adenosylmethionine-dependent methyltransferase activity"/>
    <property type="evidence" value="ECO:0007669"/>
    <property type="project" value="InterPro"/>
</dbReference>